<organism evidence="1 2">
    <name type="scientific">Nocardioides hankookensis</name>
    <dbReference type="NCBI Taxonomy" id="443157"/>
    <lineage>
        <taxon>Bacteria</taxon>
        <taxon>Bacillati</taxon>
        <taxon>Actinomycetota</taxon>
        <taxon>Actinomycetes</taxon>
        <taxon>Propionibacteriales</taxon>
        <taxon>Nocardioidaceae</taxon>
        <taxon>Nocardioides</taxon>
    </lineage>
</organism>
<dbReference type="EMBL" id="JBHSRJ010000009">
    <property type="protein sequence ID" value="MFC6045737.1"/>
    <property type="molecule type" value="Genomic_DNA"/>
</dbReference>
<evidence type="ECO:0000313" key="1">
    <source>
        <dbReference type="EMBL" id="MFC6045737.1"/>
    </source>
</evidence>
<dbReference type="Proteomes" id="UP001596135">
    <property type="component" value="Unassembled WGS sequence"/>
</dbReference>
<protein>
    <recommendedName>
        <fullName evidence="3">DUF3168 domain-containing protein</fullName>
    </recommendedName>
</protein>
<reference evidence="2" key="1">
    <citation type="journal article" date="2019" name="Int. J. Syst. Evol. Microbiol.">
        <title>The Global Catalogue of Microorganisms (GCM) 10K type strain sequencing project: providing services to taxonomists for standard genome sequencing and annotation.</title>
        <authorList>
            <consortium name="The Broad Institute Genomics Platform"/>
            <consortium name="The Broad Institute Genome Sequencing Center for Infectious Disease"/>
            <person name="Wu L."/>
            <person name="Ma J."/>
        </authorList>
    </citation>
    <scope>NUCLEOTIDE SEQUENCE [LARGE SCALE GENOMIC DNA]</scope>
    <source>
        <strain evidence="2">CCUG 54522</strain>
    </source>
</reference>
<name>A0ABW1LRE4_9ACTN</name>
<dbReference type="RefSeq" id="WP_379159481.1">
    <property type="nucleotide sequence ID" value="NZ_JBHSRJ010000009.1"/>
</dbReference>
<evidence type="ECO:0000313" key="2">
    <source>
        <dbReference type="Proteomes" id="UP001596135"/>
    </source>
</evidence>
<keyword evidence="2" id="KW-1185">Reference proteome</keyword>
<evidence type="ECO:0008006" key="3">
    <source>
        <dbReference type="Google" id="ProtNLM"/>
    </source>
</evidence>
<comment type="caution">
    <text evidence="1">The sequence shown here is derived from an EMBL/GenBank/DDBJ whole genome shotgun (WGS) entry which is preliminary data.</text>
</comment>
<proteinExistence type="predicted"/>
<sequence length="165" mass="17534">MDDRISVVPDLIAAIVSKATAAAEGNDEDHPLYGRYVEDGYGTSNGAYADVLMVGVEDPQTDDANSAETTEELAFVGPAVTRDEKGYVTCLAMSDDGGGNQKAARDAAYRTAMGVAMLLAADYQLGVTGLLWTVVGSRTRLNQGQDSDRGAVALLTFRIYFEARL</sequence>
<accession>A0ABW1LRE4</accession>
<gene>
    <name evidence="1" type="ORF">ACFPYL_21825</name>
</gene>